<gene>
    <name evidence="2" type="ORF">TrCOL_g11855</name>
</gene>
<organism evidence="2 3">
    <name type="scientific">Triparma columacea</name>
    <dbReference type="NCBI Taxonomy" id="722753"/>
    <lineage>
        <taxon>Eukaryota</taxon>
        <taxon>Sar</taxon>
        <taxon>Stramenopiles</taxon>
        <taxon>Ochrophyta</taxon>
        <taxon>Bolidophyceae</taxon>
        <taxon>Parmales</taxon>
        <taxon>Triparmaceae</taxon>
        <taxon>Triparma</taxon>
    </lineage>
</organism>
<evidence type="ECO:0000256" key="1">
    <source>
        <dbReference type="SAM" id="MobiDB-lite"/>
    </source>
</evidence>
<keyword evidence="3" id="KW-1185">Reference proteome</keyword>
<protein>
    <submittedName>
        <fullName evidence="2">Uncharacterized protein</fullName>
    </submittedName>
</protein>
<comment type="caution">
    <text evidence="2">The sequence shown here is derived from an EMBL/GenBank/DDBJ whole genome shotgun (WGS) entry which is preliminary data.</text>
</comment>
<dbReference type="EMBL" id="BRYA01000832">
    <property type="protein sequence ID" value="GMI33777.1"/>
    <property type="molecule type" value="Genomic_DNA"/>
</dbReference>
<dbReference type="Proteomes" id="UP001165065">
    <property type="component" value="Unassembled WGS sequence"/>
</dbReference>
<feature type="region of interest" description="Disordered" evidence="1">
    <location>
        <begin position="670"/>
        <end position="709"/>
    </location>
</feature>
<name>A0A9W7L6K3_9STRA</name>
<sequence length="955" mass="108029">MERYPDPFGVQGSDHPPTTSIGFLASTSENPKPFDCGKGEQDPQLGGSDDDVPKKCHVVMIGTAWCLLHHDTSAHTTEAPCNALVCNLVQSFLVPKSFSIRLSLIHPLSPVDSIGLKEKKKLVITLNSARRLIEISDLMHTIKKTFLSILKERLVCATCMSSLGIRDPLCGVCGSKKLLAMPSAYSEFAPVKMINQIKQNKLKPACAEEASVIKSRLTVNKIELPEHERATLDESAKEDEIKLEGSMLDLSLGEREGLPVRNKEVERDFINFINNVPMKTLASLRVKGFRTRPLSFSASDLKSGSRVQELIHSNVLSRVRRADIKQLSPLYDLLIGEMGNDDNFPRWDSAGSKGAQIDLGEFGTVGIRGSPDAMFDGIPVELKTCKASLTHGASASKVISYILQMAVYMKTHSIVTDGGGPGVIFILVSLKDHQVVSFDIPPMIFDKARQIWLRSLRCTFSSQRYRRYWDRLVNFRSLDDASREKVRVKELQILKGWLQQDSVRELNEACELIPKLWEKGVASEFERKVNLARKLCLMGRNSAIARREDAVARKILNRIVKETNHVFKLGNKIAIASWAELKGKASALLATGSREEILAVKLDVRKVIEILELMMAIARWRGSNEDRVISSALTDISDTMREWKRIGKKRFPAFNGLIDDEVFAAVGAPDEEDIEGEFEEEEEKEEEEKEEEDDEKEKEEEEEDNEDWKRETLFLTRMIEEKENAWKAQKIRSEELEARTKELKAKLHWLRTEVKESKTATKNLRRHILELTERKSSLESKGTFEEDEAVGLAEEANISKLKGMATVTLPLGHPRRKFRYNNNGYYTPPENWDVLVDAEMTICCFEKDDVHFECSVAEDGFSFQCHQSFWKYLKSKSPKEFSAMNQAYLKEKQMQKALKSEVGRPQKKLKEKKKQKALKSEVAKDAGVFSEAELFSDADVVSEDSDGQMYDFSSI</sequence>
<dbReference type="AlphaFoldDB" id="A0A9W7L6K3"/>
<evidence type="ECO:0000313" key="3">
    <source>
        <dbReference type="Proteomes" id="UP001165065"/>
    </source>
</evidence>
<proteinExistence type="predicted"/>
<evidence type="ECO:0000313" key="2">
    <source>
        <dbReference type="EMBL" id="GMI33777.1"/>
    </source>
</evidence>
<reference evidence="3" key="1">
    <citation type="journal article" date="2023" name="Commun. Biol.">
        <title>Genome analysis of Parmales, the sister group of diatoms, reveals the evolutionary specialization of diatoms from phago-mixotrophs to photoautotrophs.</title>
        <authorList>
            <person name="Ban H."/>
            <person name="Sato S."/>
            <person name="Yoshikawa S."/>
            <person name="Yamada K."/>
            <person name="Nakamura Y."/>
            <person name="Ichinomiya M."/>
            <person name="Sato N."/>
            <person name="Blanc-Mathieu R."/>
            <person name="Endo H."/>
            <person name="Kuwata A."/>
            <person name="Ogata H."/>
        </authorList>
    </citation>
    <scope>NUCLEOTIDE SEQUENCE [LARGE SCALE GENOMIC DNA]</scope>
</reference>
<dbReference type="OrthoDB" id="10551051at2759"/>
<feature type="compositionally biased region" description="Acidic residues" evidence="1">
    <location>
        <begin position="670"/>
        <end position="706"/>
    </location>
</feature>
<accession>A0A9W7L6K3</accession>
<feature type="region of interest" description="Disordered" evidence="1">
    <location>
        <begin position="1"/>
        <end position="22"/>
    </location>
</feature>